<dbReference type="AlphaFoldDB" id="A0A9D9HMD6"/>
<dbReference type="InterPro" id="IPR025347">
    <property type="entry name" value="DUF4251"/>
</dbReference>
<feature type="chain" id="PRO_5039052668" evidence="1">
    <location>
        <begin position="19"/>
        <end position="171"/>
    </location>
</feature>
<keyword evidence="1" id="KW-0732">Signal</keyword>
<gene>
    <name evidence="2" type="ORF">IAC08_08710</name>
</gene>
<evidence type="ECO:0000313" key="2">
    <source>
        <dbReference type="EMBL" id="MBO8456461.1"/>
    </source>
</evidence>
<dbReference type="Pfam" id="PF14059">
    <property type="entry name" value="DUF4251"/>
    <property type="match status" value="1"/>
</dbReference>
<dbReference type="EMBL" id="JADIMK010000096">
    <property type="protein sequence ID" value="MBO8456461.1"/>
    <property type="molecule type" value="Genomic_DNA"/>
</dbReference>
<dbReference type="Gene3D" id="2.40.128.410">
    <property type="match status" value="1"/>
</dbReference>
<sequence>MGIFSAVLPLMLLASAFADGVSSPSSTYFVQDRAIESIADTCEAESVYDIEVIAALPSGRGQVILTSPYSLKVSRDTVESALPYYGRAYNVPYGGGRGLFFSGRPEEYSDVETKPGQRKISFKVRTDEDLCSFAVTIDCRGDKQGGEDCTAFITVSSGQRQTISYRGRVVR</sequence>
<proteinExistence type="predicted"/>
<reference evidence="2" key="1">
    <citation type="submission" date="2020-10" db="EMBL/GenBank/DDBJ databases">
        <authorList>
            <person name="Gilroy R."/>
        </authorList>
    </citation>
    <scope>NUCLEOTIDE SEQUENCE</scope>
    <source>
        <strain evidence="2">B1-3475</strain>
    </source>
</reference>
<organism evidence="2 3">
    <name type="scientific">Candidatus Cryptobacteroides intestinigallinarum</name>
    <dbReference type="NCBI Taxonomy" id="2840767"/>
    <lineage>
        <taxon>Bacteria</taxon>
        <taxon>Pseudomonadati</taxon>
        <taxon>Bacteroidota</taxon>
        <taxon>Bacteroidia</taxon>
        <taxon>Bacteroidales</taxon>
        <taxon>Candidatus Cryptobacteroides</taxon>
    </lineage>
</organism>
<name>A0A9D9HMD6_9BACT</name>
<evidence type="ECO:0000313" key="3">
    <source>
        <dbReference type="Proteomes" id="UP000823617"/>
    </source>
</evidence>
<comment type="caution">
    <text evidence="2">The sequence shown here is derived from an EMBL/GenBank/DDBJ whole genome shotgun (WGS) entry which is preliminary data.</text>
</comment>
<accession>A0A9D9HMD6</accession>
<evidence type="ECO:0000256" key="1">
    <source>
        <dbReference type="SAM" id="SignalP"/>
    </source>
</evidence>
<reference evidence="2" key="2">
    <citation type="journal article" date="2021" name="PeerJ">
        <title>Extensive microbial diversity within the chicken gut microbiome revealed by metagenomics and culture.</title>
        <authorList>
            <person name="Gilroy R."/>
            <person name="Ravi A."/>
            <person name="Getino M."/>
            <person name="Pursley I."/>
            <person name="Horton D.L."/>
            <person name="Alikhan N.F."/>
            <person name="Baker D."/>
            <person name="Gharbi K."/>
            <person name="Hall N."/>
            <person name="Watson M."/>
            <person name="Adriaenssens E.M."/>
            <person name="Foster-Nyarko E."/>
            <person name="Jarju S."/>
            <person name="Secka A."/>
            <person name="Antonio M."/>
            <person name="Oren A."/>
            <person name="Chaudhuri R.R."/>
            <person name="La Ragione R."/>
            <person name="Hildebrand F."/>
            <person name="Pallen M.J."/>
        </authorList>
    </citation>
    <scope>NUCLEOTIDE SEQUENCE</scope>
    <source>
        <strain evidence="2">B1-3475</strain>
    </source>
</reference>
<protein>
    <submittedName>
        <fullName evidence="2">DUF4251 domain-containing protein</fullName>
    </submittedName>
</protein>
<dbReference type="Proteomes" id="UP000823617">
    <property type="component" value="Unassembled WGS sequence"/>
</dbReference>
<feature type="signal peptide" evidence="1">
    <location>
        <begin position="1"/>
        <end position="18"/>
    </location>
</feature>